<feature type="signal peptide" evidence="1">
    <location>
        <begin position="1"/>
        <end position="28"/>
    </location>
</feature>
<sequence length="349" mass="37516">MKKIRALAYTLVLALAILFFTIPSLRQAQTGAESQVDPETVDLQETDQVIDIGLLQYMDHPALDQIRQGIYDGLAERGYVDGENINIDYQNGQADQANLKMIADSFVSAEKDLLVGIATPAGQSLTNASQNHIPVVLGAVSDPVGAGLVKDEEAPGVNATGTTDVSPLDQQFDLMQAVMPDLTQLGMIYNSSETNAEAMVKDAVVEAESRGIEVDVKTISSTNDLAQVAEQVAQDNQAIFIPNDNSIAGSMATLIDVTDAYNVPVFPVVDTMVRDGGLLTVGLNQYQIGRDTATVIADIIEGADPSQYPIKYSSKMETIVNLDKAEELGIPIPQEIVTKAKDMSQREEN</sequence>
<dbReference type="PANTHER" id="PTHR35271:SF1">
    <property type="entry name" value="ABC TRANSPORTER, SUBSTRATE-BINDING LIPOPROTEIN"/>
    <property type="match status" value="1"/>
</dbReference>
<proteinExistence type="predicted"/>
<comment type="caution">
    <text evidence="2">The sequence shown here is derived from an EMBL/GenBank/DDBJ whole genome shotgun (WGS) entry which is preliminary data.</text>
</comment>
<dbReference type="EMBL" id="JAPRFR010000001">
    <property type="protein sequence ID" value="MCZ0725195.1"/>
    <property type="molecule type" value="Genomic_DNA"/>
</dbReference>
<dbReference type="InterPro" id="IPR047776">
    <property type="entry name" value="ABC_SBP_TrpX-like"/>
</dbReference>
<accession>A0A9X3FLV1</accession>
<dbReference type="AlphaFoldDB" id="A0A9X3FLV1"/>
<dbReference type="Gene3D" id="3.40.50.2300">
    <property type="match status" value="2"/>
</dbReference>
<dbReference type="PANTHER" id="PTHR35271">
    <property type="entry name" value="ABC TRANSPORTER, SUBSTRATE-BINDING LIPOPROTEIN-RELATED"/>
    <property type="match status" value="1"/>
</dbReference>
<dbReference type="Proteomes" id="UP001146670">
    <property type="component" value="Unassembled WGS sequence"/>
</dbReference>
<dbReference type="SUPFAM" id="SSF53822">
    <property type="entry name" value="Periplasmic binding protein-like I"/>
    <property type="match status" value="1"/>
</dbReference>
<gene>
    <name evidence="2" type="primary">trpX</name>
    <name evidence="2" type="ORF">OW157_01260</name>
</gene>
<dbReference type="Pfam" id="PF04392">
    <property type="entry name" value="ABC_sub_bind"/>
    <property type="match status" value="1"/>
</dbReference>
<keyword evidence="1" id="KW-0732">Signal</keyword>
<dbReference type="NCBIfam" id="NF041285">
    <property type="entry name" value="ABC_SBP_TrpX"/>
    <property type="match status" value="1"/>
</dbReference>
<feature type="chain" id="PRO_5040772380" evidence="1">
    <location>
        <begin position="29"/>
        <end position="349"/>
    </location>
</feature>
<evidence type="ECO:0000256" key="1">
    <source>
        <dbReference type="SAM" id="SignalP"/>
    </source>
</evidence>
<evidence type="ECO:0000313" key="3">
    <source>
        <dbReference type="Proteomes" id="UP001146670"/>
    </source>
</evidence>
<dbReference type="InterPro" id="IPR007487">
    <property type="entry name" value="ABC_transpt-TYRBP-like"/>
</dbReference>
<dbReference type="RefSeq" id="WP_268751519.1">
    <property type="nucleotide sequence ID" value="NZ_JAPRFQ010000001.1"/>
</dbReference>
<keyword evidence="3" id="KW-1185">Reference proteome</keyword>
<protein>
    <submittedName>
        <fullName evidence="2">Tryptophan ABC transporter substrate-binding protein</fullName>
    </submittedName>
</protein>
<name>A0A9X3FLV1_9LACT</name>
<evidence type="ECO:0000313" key="2">
    <source>
        <dbReference type="EMBL" id="MCZ0725195.1"/>
    </source>
</evidence>
<reference evidence="2" key="1">
    <citation type="submission" date="2022-12" db="EMBL/GenBank/DDBJ databases">
        <title>Description and comparative metabolic analysis of Aerococcus sp. nov., isolated from the feces of a pig.</title>
        <authorList>
            <person name="Chang Y.-H."/>
        </authorList>
    </citation>
    <scope>NUCLEOTIDE SEQUENCE</scope>
    <source>
        <strain evidence="2">YH-aer222</strain>
    </source>
</reference>
<dbReference type="InterPro" id="IPR028082">
    <property type="entry name" value="Peripla_BP_I"/>
</dbReference>
<dbReference type="CDD" id="cd06325">
    <property type="entry name" value="PBP1_ABC_unchar_transporter"/>
    <property type="match status" value="1"/>
</dbReference>
<organism evidence="2 3">
    <name type="scientific">Aerococcus kribbianus</name>
    <dbReference type="NCBI Taxonomy" id="2999064"/>
    <lineage>
        <taxon>Bacteria</taxon>
        <taxon>Bacillati</taxon>
        <taxon>Bacillota</taxon>
        <taxon>Bacilli</taxon>
        <taxon>Lactobacillales</taxon>
        <taxon>Aerococcaceae</taxon>
        <taxon>Aerococcus</taxon>
    </lineage>
</organism>